<name>A0A1G6H9Z1_9GAMM</name>
<dbReference type="CDD" id="cd03397">
    <property type="entry name" value="PAP2_acid_phosphatase"/>
    <property type="match status" value="1"/>
</dbReference>
<evidence type="ECO:0000259" key="3">
    <source>
        <dbReference type="SMART" id="SM00014"/>
    </source>
</evidence>
<comment type="catalytic activity">
    <reaction evidence="1">
        <text>a phosphate monoester + H2O = an alcohol + phosphate</text>
        <dbReference type="Rhea" id="RHEA:15017"/>
        <dbReference type="ChEBI" id="CHEBI:15377"/>
        <dbReference type="ChEBI" id="CHEBI:30879"/>
        <dbReference type="ChEBI" id="CHEBI:43474"/>
        <dbReference type="ChEBI" id="CHEBI:67140"/>
        <dbReference type="EC" id="3.1.3.2"/>
    </reaction>
</comment>
<dbReference type="PRINTS" id="PR00483">
    <property type="entry name" value="BACPHPHTASE"/>
</dbReference>
<dbReference type="Proteomes" id="UP000242501">
    <property type="component" value="Unassembled WGS sequence"/>
</dbReference>
<dbReference type="InterPro" id="IPR000326">
    <property type="entry name" value="PAP2/HPO"/>
</dbReference>
<dbReference type="STRING" id="1219383.SAMN05421733_104220"/>
<dbReference type="EMBL" id="FMYL01000004">
    <property type="protein sequence ID" value="SDB91090.1"/>
    <property type="molecule type" value="Genomic_DNA"/>
</dbReference>
<dbReference type="GO" id="GO:0003993">
    <property type="term" value="F:acid phosphatase activity"/>
    <property type="evidence" value="ECO:0007669"/>
    <property type="project" value="UniProtKB-EC"/>
</dbReference>
<dbReference type="SMART" id="SM00014">
    <property type="entry name" value="acidPPc"/>
    <property type="match status" value="1"/>
</dbReference>
<feature type="signal peptide" evidence="2">
    <location>
        <begin position="1"/>
        <end position="22"/>
    </location>
</feature>
<dbReference type="EC" id="3.1.3.2" evidence="1"/>
<sequence>MKIKTLLCTLLTTIGSVSSSYALEQSNSFLQLAQVPDSLAIVPAPPAYNSVDFLRDKAAYDQAKSLVGTERWKVAAEDADLSDANIGKPFSQALGIEISPQNTPITYEILRKLRTDAGNYATKAAKEHYMRLRPFMFFNSHTCTPNDEANLSKNGAYPSGHTTIGWSSALVLAEIRPERQNEILQRGYEYGQSRVICGVHWQSDVDAGRITGSAIVARLHADKAFTKMLEEAKQEIQRKTK</sequence>
<feature type="domain" description="Phosphatidic acid phosphatase type 2/haloperoxidase" evidence="3">
    <location>
        <begin position="109"/>
        <end position="220"/>
    </location>
</feature>
<accession>A0A1G6H9Z1</accession>
<keyword evidence="2" id="KW-0732">Signal</keyword>
<feature type="chain" id="PRO_5017363376" description="Acid phosphatase" evidence="2">
    <location>
        <begin position="23"/>
        <end position="241"/>
    </location>
</feature>
<protein>
    <recommendedName>
        <fullName evidence="1">Acid phosphatase</fullName>
        <ecNumber evidence="1">3.1.3.2</ecNumber>
    </recommendedName>
</protein>
<dbReference type="SUPFAM" id="SSF48317">
    <property type="entry name" value="Acid phosphatase/Vanadium-dependent haloperoxidase"/>
    <property type="match status" value="1"/>
</dbReference>
<dbReference type="OrthoDB" id="9805301at2"/>
<evidence type="ECO:0000313" key="5">
    <source>
        <dbReference type="Proteomes" id="UP000242501"/>
    </source>
</evidence>
<dbReference type="AlphaFoldDB" id="A0A1G6H9Z1"/>
<evidence type="ECO:0000313" key="4">
    <source>
        <dbReference type="EMBL" id="SDB91090.1"/>
    </source>
</evidence>
<dbReference type="InterPro" id="IPR001011">
    <property type="entry name" value="Acid_Pase_classA_bac"/>
</dbReference>
<gene>
    <name evidence="4" type="ORF">SAMN05421733_104220</name>
</gene>
<dbReference type="InterPro" id="IPR036938">
    <property type="entry name" value="PAP2/HPO_sf"/>
</dbReference>
<dbReference type="RefSeq" id="WP_092747651.1">
    <property type="nucleotide sequence ID" value="NZ_FMYL01000004.1"/>
</dbReference>
<proteinExistence type="inferred from homology"/>
<keyword evidence="1" id="KW-0378">Hydrolase</keyword>
<reference evidence="5" key="1">
    <citation type="submission" date="2016-09" db="EMBL/GenBank/DDBJ databases">
        <authorList>
            <person name="Varghese N."/>
            <person name="Submissions S."/>
        </authorList>
    </citation>
    <scope>NUCLEOTIDE SEQUENCE [LARGE SCALE GENOMIC DNA]</scope>
    <source>
        <strain evidence="5">ANC 4422</strain>
    </source>
</reference>
<keyword evidence="5" id="KW-1185">Reference proteome</keyword>
<organism evidence="4 5">
    <name type="scientific">Acinetobacter boissieri</name>
    <dbReference type="NCBI Taxonomy" id="1219383"/>
    <lineage>
        <taxon>Bacteria</taxon>
        <taxon>Pseudomonadati</taxon>
        <taxon>Pseudomonadota</taxon>
        <taxon>Gammaproteobacteria</taxon>
        <taxon>Moraxellales</taxon>
        <taxon>Moraxellaceae</taxon>
        <taxon>Acinetobacter</taxon>
    </lineage>
</organism>
<comment type="similarity">
    <text evidence="1">Belongs to the class A bacterial acid phosphatase family.</text>
</comment>
<evidence type="ECO:0000256" key="1">
    <source>
        <dbReference type="PIRNR" id="PIRNR000897"/>
    </source>
</evidence>
<dbReference type="PIRSF" id="PIRSF000897">
    <property type="entry name" value="Acid_Ptase_ClsA"/>
    <property type="match status" value="1"/>
</dbReference>
<dbReference type="GO" id="GO:0030288">
    <property type="term" value="C:outer membrane-bounded periplasmic space"/>
    <property type="evidence" value="ECO:0007669"/>
    <property type="project" value="InterPro"/>
</dbReference>
<dbReference type="Gene3D" id="1.20.144.10">
    <property type="entry name" value="Phosphatidic acid phosphatase type 2/haloperoxidase"/>
    <property type="match status" value="1"/>
</dbReference>
<dbReference type="Pfam" id="PF01569">
    <property type="entry name" value="PAP2"/>
    <property type="match status" value="1"/>
</dbReference>
<evidence type="ECO:0000256" key="2">
    <source>
        <dbReference type="SAM" id="SignalP"/>
    </source>
</evidence>